<keyword evidence="3" id="KW-1185">Reference proteome</keyword>
<keyword evidence="1" id="KW-1133">Transmembrane helix</keyword>
<dbReference type="Proteomes" id="UP000238479">
    <property type="component" value="Chromosome 2"/>
</dbReference>
<dbReference type="Gramene" id="PRQ49315">
    <property type="protein sequence ID" value="PRQ49315"/>
    <property type="gene ID" value="RchiOBHm_Chr2g0120551"/>
</dbReference>
<keyword evidence="1" id="KW-0472">Membrane</keyword>
<evidence type="ECO:0000313" key="3">
    <source>
        <dbReference type="Proteomes" id="UP000238479"/>
    </source>
</evidence>
<keyword evidence="1" id="KW-0812">Transmembrane</keyword>
<comment type="caution">
    <text evidence="2">The sequence shown here is derived from an EMBL/GenBank/DDBJ whole genome shotgun (WGS) entry which is preliminary data.</text>
</comment>
<name>A0A2P6RSC8_ROSCH</name>
<evidence type="ECO:0000256" key="1">
    <source>
        <dbReference type="SAM" id="Phobius"/>
    </source>
</evidence>
<protein>
    <submittedName>
        <fullName evidence="2">Uncharacterized protein</fullName>
    </submittedName>
</protein>
<sequence>MIILSRDCQGRLYLDLNIVLLWVFGLICCLVVFRSSKYCSLKYLGVFALLNHLSFL</sequence>
<dbReference type="EMBL" id="PDCK01000040">
    <property type="protein sequence ID" value="PRQ49315.1"/>
    <property type="molecule type" value="Genomic_DNA"/>
</dbReference>
<reference evidence="2 3" key="1">
    <citation type="journal article" date="2018" name="Nat. Genet.">
        <title>The Rosa genome provides new insights in the design of modern roses.</title>
        <authorList>
            <person name="Bendahmane M."/>
        </authorList>
    </citation>
    <scope>NUCLEOTIDE SEQUENCE [LARGE SCALE GENOMIC DNA]</scope>
    <source>
        <strain evidence="3">cv. Old Blush</strain>
    </source>
</reference>
<dbReference type="AlphaFoldDB" id="A0A2P6RSC8"/>
<accession>A0A2P6RSC8</accession>
<proteinExistence type="predicted"/>
<feature type="transmembrane region" description="Helical" evidence="1">
    <location>
        <begin position="12"/>
        <end position="33"/>
    </location>
</feature>
<organism evidence="2 3">
    <name type="scientific">Rosa chinensis</name>
    <name type="common">China rose</name>
    <dbReference type="NCBI Taxonomy" id="74649"/>
    <lineage>
        <taxon>Eukaryota</taxon>
        <taxon>Viridiplantae</taxon>
        <taxon>Streptophyta</taxon>
        <taxon>Embryophyta</taxon>
        <taxon>Tracheophyta</taxon>
        <taxon>Spermatophyta</taxon>
        <taxon>Magnoliopsida</taxon>
        <taxon>eudicotyledons</taxon>
        <taxon>Gunneridae</taxon>
        <taxon>Pentapetalae</taxon>
        <taxon>rosids</taxon>
        <taxon>fabids</taxon>
        <taxon>Rosales</taxon>
        <taxon>Rosaceae</taxon>
        <taxon>Rosoideae</taxon>
        <taxon>Rosoideae incertae sedis</taxon>
        <taxon>Rosa</taxon>
    </lineage>
</organism>
<gene>
    <name evidence="2" type="ORF">RchiOBHm_Chr2g0120551</name>
</gene>
<evidence type="ECO:0000313" key="2">
    <source>
        <dbReference type="EMBL" id="PRQ49315.1"/>
    </source>
</evidence>